<dbReference type="PROSITE" id="PS00893">
    <property type="entry name" value="NUDIX_BOX"/>
    <property type="match status" value="1"/>
</dbReference>
<dbReference type="RefSeq" id="WP_270044155.1">
    <property type="nucleotide sequence ID" value="NZ_JAPDOD010000039.1"/>
</dbReference>
<dbReference type="InterPro" id="IPR015797">
    <property type="entry name" value="NUDIX_hydrolase-like_dom_sf"/>
</dbReference>
<feature type="domain" description="Nudix hydrolase" evidence="2">
    <location>
        <begin position="1"/>
        <end position="149"/>
    </location>
</feature>
<dbReference type="InterPro" id="IPR020084">
    <property type="entry name" value="NUDIX_hydrolase_CS"/>
</dbReference>
<organism evidence="3 4">
    <name type="scientific">Solirubrobacter ginsenosidimutans</name>
    <dbReference type="NCBI Taxonomy" id="490573"/>
    <lineage>
        <taxon>Bacteria</taxon>
        <taxon>Bacillati</taxon>
        <taxon>Actinomycetota</taxon>
        <taxon>Thermoleophilia</taxon>
        <taxon>Solirubrobacterales</taxon>
        <taxon>Solirubrobacteraceae</taxon>
        <taxon>Solirubrobacter</taxon>
    </lineage>
</organism>
<dbReference type="PROSITE" id="PS51462">
    <property type="entry name" value="NUDIX"/>
    <property type="match status" value="1"/>
</dbReference>
<dbReference type="PANTHER" id="PTHR21340">
    <property type="entry name" value="DIADENOSINE 5,5-P1,P4-TETRAPHOSPHATE PYROPHOSPHOHYDROLASE MUTT"/>
    <property type="match status" value="1"/>
</dbReference>
<dbReference type="EMBL" id="JAPDOD010000039">
    <property type="protein sequence ID" value="MDA0164902.1"/>
    <property type="molecule type" value="Genomic_DNA"/>
</dbReference>
<dbReference type="PANTHER" id="PTHR21340:SF7">
    <property type="entry name" value="NUDIX HYDROLASE DOMAIN-CONTAINING PROTEIN"/>
    <property type="match status" value="1"/>
</dbReference>
<dbReference type="InterPro" id="IPR000086">
    <property type="entry name" value="NUDIX_hydrolase_dom"/>
</dbReference>
<protein>
    <submittedName>
        <fullName evidence="3">NUDIX domain-containing protein</fullName>
    </submittedName>
</protein>
<accession>A0A9X3N197</accession>
<dbReference type="Proteomes" id="UP001149140">
    <property type="component" value="Unassembled WGS sequence"/>
</dbReference>
<evidence type="ECO:0000313" key="3">
    <source>
        <dbReference type="EMBL" id="MDA0164902.1"/>
    </source>
</evidence>
<proteinExistence type="predicted"/>
<dbReference type="Gene3D" id="3.90.79.10">
    <property type="entry name" value="Nucleoside Triphosphate Pyrophosphohydrolase"/>
    <property type="match status" value="1"/>
</dbReference>
<dbReference type="CDD" id="cd04662">
    <property type="entry name" value="NUDIX_Hydrolase"/>
    <property type="match status" value="1"/>
</dbReference>
<comment type="caution">
    <text evidence="3">The sequence shown here is derived from an EMBL/GenBank/DDBJ whole genome shotgun (WGS) entry which is preliminary data.</text>
</comment>
<dbReference type="AlphaFoldDB" id="A0A9X3N197"/>
<dbReference type="GO" id="GO:0006167">
    <property type="term" value="P:AMP biosynthetic process"/>
    <property type="evidence" value="ECO:0007669"/>
    <property type="project" value="TreeGrafter"/>
</dbReference>
<evidence type="ECO:0000313" key="4">
    <source>
        <dbReference type="Proteomes" id="UP001149140"/>
    </source>
</evidence>
<dbReference type="InterPro" id="IPR051325">
    <property type="entry name" value="Nudix_hydrolase_domain"/>
</dbReference>
<gene>
    <name evidence="3" type="ORF">OM076_31825</name>
</gene>
<sequence>MAKRSSGILLFRHTPALEVLLVHPGGPFWAKKDLEAWSIPKGEHDQAEEALAAALREFEEETGSKPDEGELTDLGSVRQKSGKVVQAWALEGDLDADAIRSNTFTMEWPPRSGRQSEFPEVDRAAWFALDEARKRINPAQAAFLDRLAERFAS</sequence>
<dbReference type="GO" id="GO:0006754">
    <property type="term" value="P:ATP biosynthetic process"/>
    <property type="evidence" value="ECO:0007669"/>
    <property type="project" value="TreeGrafter"/>
</dbReference>
<keyword evidence="4" id="KW-1185">Reference proteome</keyword>
<evidence type="ECO:0000259" key="2">
    <source>
        <dbReference type="PROSITE" id="PS51462"/>
    </source>
</evidence>
<evidence type="ECO:0000256" key="1">
    <source>
        <dbReference type="ARBA" id="ARBA00022801"/>
    </source>
</evidence>
<dbReference type="Pfam" id="PF00293">
    <property type="entry name" value="NUDIX"/>
    <property type="match status" value="1"/>
</dbReference>
<dbReference type="SUPFAM" id="SSF55811">
    <property type="entry name" value="Nudix"/>
    <property type="match status" value="1"/>
</dbReference>
<reference evidence="3" key="1">
    <citation type="submission" date="2022-10" db="EMBL/GenBank/DDBJ databases">
        <title>The WGS of Solirubrobacter ginsenosidimutans DSM 21036.</title>
        <authorList>
            <person name="Jiang Z."/>
        </authorList>
    </citation>
    <scope>NUCLEOTIDE SEQUENCE</scope>
    <source>
        <strain evidence="3">DSM 21036</strain>
    </source>
</reference>
<dbReference type="GO" id="GO:0004081">
    <property type="term" value="F:bis(5'-nucleosyl)-tetraphosphatase (asymmetrical) activity"/>
    <property type="evidence" value="ECO:0007669"/>
    <property type="project" value="TreeGrafter"/>
</dbReference>
<name>A0A9X3N197_9ACTN</name>
<keyword evidence="1" id="KW-0378">Hydrolase</keyword>